<evidence type="ECO:0000313" key="3">
    <source>
        <dbReference type="EMBL" id="KAJ7101387.1"/>
    </source>
</evidence>
<evidence type="ECO:0000313" key="4">
    <source>
        <dbReference type="Proteomes" id="UP001222325"/>
    </source>
</evidence>
<accession>A0AAD6UII2</accession>
<evidence type="ECO:0000313" key="2">
    <source>
        <dbReference type="EMBL" id="KAJ7078295.1"/>
    </source>
</evidence>
<feature type="compositionally biased region" description="Basic and acidic residues" evidence="1">
    <location>
        <begin position="659"/>
        <end position="670"/>
    </location>
</feature>
<feature type="compositionally biased region" description="Low complexity" evidence="1">
    <location>
        <begin position="616"/>
        <end position="628"/>
    </location>
</feature>
<dbReference type="EMBL" id="JARJCN010000004">
    <property type="protein sequence ID" value="KAJ7101387.1"/>
    <property type="molecule type" value="Genomic_DNA"/>
</dbReference>
<reference evidence="3" key="1">
    <citation type="submission" date="2023-03" db="EMBL/GenBank/DDBJ databases">
        <title>Massive genome expansion in bonnet fungi (Mycena s.s.) driven by repeated elements and novel gene families across ecological guilds.</title>
        <authorList>
            <consortium name="Lawrence Berkeley National Laboratory"/>
            <person name="Harder C.B."/>
            <person name="Miyauchi S."/>
            <person name="Viragh M."/>
            <person name="Kuo A."/>
            <person name="Thoen E."/>
            <person name="Andreopoulos B."/>
            <person name="Lu D."/>
            <person name="Skrede I."/>
            <person name="Drula E."/>
            <person name="Henrissat B."/>
            <person name="Morin E."/>
            <person name="Kohler A."/>
            <person name="Barry K."/>
            <person name="LaButti K."/>
            <person name="Morin E."/>
            <person name="Salamov A."/>
            <person name="Lipzen A."/>
            <person name="Mereny Z."/>
            <person name="Hegedus B."/>
            <person name="Baldrian P."/>
            <person name="Stursova M."/>
            <person name="Weitz H."/>
            <person name="Taylor A."/>
            <person name="Grigoriev I.V."/>
            <person name="Nagy L.G."/>
            <person name="Martin F."/>
            <person name="Kauserud H."/>
        </authorList>
    </citation>
    <scope>NUCLEOTIDE SEQUENCE</scope>
    <source>
        <strain evidence="3">CBHHK173m</strain>
    </source>
</reference>
<proteinExistence type="predicted"/>
<comment type="caution">
    <text evidence="3">The sequence shown here is derived from an EMBL/GenBank/DDBJ whole genome shotgun (WGS) entry which is preliminary data.</text>
</comment>
<feature type="compositionally biased region" description="Basic residues" evidence="1">
    <location>
        <begin position="380"/>
        <end position="393"/>
    </location>
</feature>
<dbReference type="EMBL" id="JARJCN010000067">
    <property type="protein sequence ID" value="KAJ7078295.1"/>
    <property type="molecule type" value="Genomic_DNA"/>
</dbReference>
<keyword evidence="4" id="KW-1185">Reference proteome</keyword>
<feature type="compositionally biased region" description="Acidic residues" evidence="1">
    <location>
        <begin position="402"/>
        <end position="416"/>
    </location>
</feature>
<evidence type="ECO:0000256" key="1">
    <source>
        <dbReference type="SAM" id="MobiDB-lite"/>
    </source>
</evidence>
<dbReference type="AlphaFoldDB" id="A0AAD6UII2"/>
<feature type="compositionally biased region" description="Polar residues" evidence="1">
    <location>
        <begin position="671"/>
        <end position="680"/>
    </location>
</feature>
<dbReference type="Proteomes" id="UP001222325">
    <property type="component" value="Unassembled WGS sequence"/>
</dbReference>
<gene>
    <name evidence="3" type="ORF">B0H15DRAFT_943713</name>
    <name evidence="2" type="ORF">B0H15DRAFT_954641</name>
</gene>
<feature type="region of interest" description="Disordered" evidence="1">
    <location>
        <begin position="615"/>
        <end position="696"/>
    </location>
</feature>
<sequence>MSQPSVPAPPGLSAHAQRNPSQPVKLSRSRPQAKLSAAAKATKNLNLALRQERLIAFELDLDAHHEFREAEITRIAEKHHMKEETVRQKLCNTTQIKTTRAPNLRNAIIHDMALKARAGEYGDLKVLNDLQTDLKDAIDAGEVTMDPELLSDTEKDRLIKQLVRSRHTQKRGARATNKAAAMDGRAVADKVSSMFLDLFERTGIRALALFTRGSPDDAAKPWGCGSDGAVDFFQEELGISYVNVIRKFEGFSCRKDGDVRESQDAAGTRRESGELILKGLRRAVNDNAIKMSYEHYDYDIRALRRFELVGWPEDIAFTRPGHLSAEDAQRIRNGLKDGGIFWHRMSDRDHKILLEEQQEQREATGRGVKQRAARSDKGKMRGPQKKKRVKASGKGKAPPDAESSDDESGDEDEEDEHERHVPHPARRVPAASAIAVAVASDPARHVPATSAIATAVASDLGRCVPATSAVVVAAAMVDEGLVPHPGACAPAASAMAATITSIALPSAPPSPAPPTLHLPAALGPVGPDVDWMTFDYSSMGTLDLDSYNFSREESDLLASLNAVEGAFPPTNNYGTDTTLPPNASFINYAAGTYDDTGTSTIPSPALGITADSTMRTVPPLSTTSTVVLANTTNDSTSKKRKRSGGEEDVGGAPKKSRKQRSDKGVPRDKSGASNGENASSEPRKRKVRCDKGVKRG</sequence>
<name>A0AAD6UII2_9AGAR</name>
<organism evidence="3 4">
    <name type="scientific">Mycena belliarum</name>
    <dbReference type="NCBI Taxonomy" id="1033014"/>
    <lineage>
        <taxon>Eukaryota</taxon>
        <taxon>Fungi</taxon>
        <taxon>Dikarya</taxon>
        <taxon>Basidiomycota</taxon>
        <taxon>Agaricomycotina</taxon>
        <taxon>Agaricomycetes</taxon>
        <taxon>Agaricomycetidae</taxon>
        <taxon>Agaricales</taxon>
        <taxon>Marasmiineae</taxon>
        <taxon>Mycenaceae</taxon>
        <taxon>Mycena</taxon>
    </lineage>
</organism>
<protein>
    <submittedName>
        <fullName evidence="3">Uncharacterized protein</fullName>
    </submittedName>
</protein>
<feature type="compositionally biased region" description="Pro residues" evidence="1">
    <location>
        <begin position="1"/>
        <end position="10"/>
    </location>
</feature>
<feature type="region of interest" description="Disordered" evidence="1">
    <location>
        <begin position="358"/>
        <end position="428"/>
    </location>
</feature>
<feature type="region of interest" description="Disordered" evidence="1">
    <location>
        <begin position="1"/>
        <end position="32"/>
    </location>
</feature>